<dbReference type="GO" id="GO:0004519">
    <property type="term" value="F:endonuclease activity"/>
    <property type="evidence" value="ECO:0007669"/>
    <property type="project" value="UniProtKB-KW"/>
</dbReference>
<keyword evidence="1" id="KW-0255">Endonuclease</keyword>
<evidence type="ECO:0000313" key="1">
    <source>
        <dbReference type="EMBL" id="JAC94055.1"/>
    </source>
</evidence>
<feature type="non-terminal residue" evidence="1">
    <location>
        <position position="1"/>
    </location>
</feature>
<sequence length="152" mass="17874">YKTLIRPTLEYASVVWDPATKTDINRLERIQRKAARFITSDYRSTSSVTEMLNACGLEPLAVRRKIAQLKHLFLIYHGQVKINRDIYFRNITNRSARLNHSKALQSYMARIDVFKYSFFANTINDWNKLPEYIVNLSDISMFEDAVRLLYCV</sequence>
<accession>A0A090XDI6</accession>
<dbReference type="AlphaFoldDB" id="A0A090XDI6"/>
<keyword evidence="1" id="KW-0695">RNA-directed DNA polymerase</keyword>
<proteinExistence type="evidence at transcript level"/>
<dbReference type="GO" id="GO:0003964">
    <property type="term" value="F:RNA-directed DNA polymerase activity"/>
    <property type="evidence" value="ECO:0007669"/>
    <property type="project" value="UniProtKB-KW"/>
</dbReference>
<name>A0A090XDI6_IXORI</name>
<protein>
    <submittedName>
        <fullName evidence="1">Putative endonuclease/reverse transcriptase ixodes scapularis endonuclease/reverse transcriptase</fullName>
    </submittedName>
</protein>
<keyword evidence="1" id="KW-0548">Nucleotidyltransferase</keyword>
<reference evidence="1" key="1">
    <citation type="journal article" date="2015" name="PLoS Negl. Trop. Dis.">
        <title>Deep Sequencing Analysis of the Ixodes ricinus Haemocytome.</title>
        <authorList>
            <person name="Kotsyfakis M."/>
            <person name="Kopacek P."/>
            <person name="Franta Z."/>
            <person name="Pedra J.H."/>
            <person name="Ribeiro J.M."/>
        </authorList>
    </citation>
    <scope>NUCLEOTIDE SEQUENCE</scope>
</reference>
<keyword evidence="1" id="KW-0808">Transferase</keyword>
<organism evidence="1">
    <name type="scientific">Ixodes ricinus</name>
    <name type="common">Common tick</name>
    <name type="synonym">Acarus ricinus</name>
    <dbReference type="NCBI Taxonomy" id="34613"/>
    <lineage>
        <taxon>Eukaryota</taxon>
        <taxon>Metazoa</taxon>
        <taxon>Ecdysozoa</taxon>
        <taxon>Arthropoda</taxon>
        <taxon>Chelicerata</taxon>
        <taxon>Arachnida</taxon>
        <taxon>Acari</taxon>
        <taxon>Parasitiformes</taxon>
        <taxon>Ixodida</taxon>
        <taxon>Ixodoidea</taxon>
        <taxon>Ixodidae</taxon>
        <taxon>Ixodinae</taxon>
        <taxon>Ixodes</taxon>
    </lineage>
</organism>
<keyword evidence="1" id="KW-0540">Nuclease</keyword>
<keyword evidence="1" id="KW-0378">Hydrolase</keyword>
<dbReference type="EMBL" id="GBIH01000655">
    <property type="protein sequence ID" value="JAC94055.1"/>
    <property type="molecule type" value="mRNA"/>
</dbReference>